<feature type="region of interest" description="Disordered" evidence="3">
    <location>
        <begin position="119"/>
        <end position="140"/>
    </location>
</feature>
<dbReference type="EMBL" id="LN868939">
    <property type="protein sequence ID" value="CRY83490.1"/>
    <property type="molecule type" value="Genomic_DNA"/>
</dbReference>
<dbReference type="InterPro" id="IPR002060">
    <property type="entry name" value="Squ/phyt_synthse"/>
</dbReference>
<dbReference type="EC" id="2.5.1.96" evidence="4"/>
<comment type="pathway">
    <text evidence="1">Carotenoid biosynthesis; phytoene biosynthesis.</text>
</comment>
<organism evidence="4 5">
    <name type="scientific">Nocardia farcinica</name>
    <dbReference type="NCBI Taxonomy" id="37329"/>
    <lineage>
        <taxon>Bacteria</taxon>
        <taxon>Bacillati</taxon>
        <taxon>Actinomycetota</taxon>
        <taxon>Actinomycetes</taxon>
        <taxon>Mycobacteriales</taxon>
        <taxon>Nocardiaceae</taxon>
        <taxon>Nocardia</taxon>
    </lineage>
</organism>
<dbReference type="CDD" id="cd00683">
    <property type="entry name" value="Trans_IPPS_HH"/>
    <property type="match status" value="1"/>
</dbReference>
<keyword evidence="2 4" id="KW-0808">Transferase</keyword>
<dbReference type="GO" id="GO:0051996">
    <property type="term" value="F:squalene synthase [NAD(P)H] activity"/>
    <property type="evidence" value="ECO:0007669"/>
    <property type="project" value="InterPro"/>
</dbReference>
<dbReference type="SFLD" id="SFLDS00005">
    <property type="entry name" value="Isoprenoid_Synthase_Type_I"/>
    <property type="match status" value="1"/>
</dbReference>
<dbReference type="PANTHER" id="PTHR31480">
    <property type="entry name" value="BIFUNCTIONAL LYCOPENE CYCLASE/PHYTOENE SYNTHASE"/>
    <property type="match status" value="1"/>
</dbReference>
<dbReference type="UniPathway" id="UPA00799"/>
<dbReference type="InterPro" id="IPR033904">
    <property type="entry name" value="Trans_IPPS_HH"/>
</dbReference>
<dbReference type="KEGG" id="nfr:ERS450000_05520"/>
<dbReference type="Proteomes" id="UP000057820">
    <property type="component" value="Plasmid 2"/>
</dbReference>
<proteinExistence type="predicted"/>
<dbReference type="SUPFAM" id="SSF48576">
    <property type="entry name" value="Terpenoid synthases"/>
    <property type="match status" value="1"/>
</dbReference>
<feature type="compositionally biased region" description="Low complexity" evidence="3">
    <location>
        <begin position="125"/>
        <end position="137"/>
    </location>
</feature>
<gene>
    <name evidence="4" type="primary">crtM_2</name>
    <name evidence="4" type="ORF">ERS450000_05520</name>
</gene>
<evidence type="ECO:0000313" key="5">
    <source>
        <dbReference type="Proteomes" id="UP000057820"/>
    </source>
</evidence>
<dbReference type="RefSeq" id="WP_060594711.1">
    <property type="nucleotide sequence ID" value="NZ_CP031418.1"/>
</dbReference>
<evidence type="ECO:0000313" key="4">
    <source>
        <dbReference type="EMBL" id="CRY83490.1"/>
    </source>
</evidence>
<dbReference type="InterPro" id="IPR044843">
    <property type="entry name" value="Trans_IPPS_bact-type"/>
</dbReference>
<reference evidence="5" key="1">
    <citation type="submission" date="2015-03" db="EMBL/GenBank/DDBJ databases">
        <authorList>
            <consortium name="Pathogen Informatics"/>
        </authorList>
    </citation>
    <scope>NUCLEOTIDE SEQUENCE [LARGE SCALE GENOMIC DNA]</scope>
    <source>
        <strain evidence="5">NCTC11134</strain>
        <plasmid evidence="5">2</plasmid>
    </source>
</reference>
<dbReference type="GO" id="GO:0016117">
    <property type="term" value="P:carotenoid biosynthetic process"/>
    <property type="evidence" value="ECO:0007669"/>
    <property type="project" value="UniProtKB-ARBA"/>
</dbReference>
<dbReference type="AlphaFoldDB" id="A0A0H5P6R0"/>
<dbReference type="GO" id="GO:0004311">
    <property type="term" value="F:geranylgeranyl diphosphate synthase activity"/>
    <property type="evidence" value="ECO:0007669"/>
    <property type="project" value="InterPro"/>
</dbReference>
<name>A0A0H5P6R0_NOCFR</name>
<geneLocation type="plasmid" evidence="4">
    <name>2</name>
</geneLocation>
<dbReference type="SFLD" id="SFLDG01018">
    <property type="entry name" value="Squalene/Phytoene_Synthase_Lik"/>
    <property type="match status" value="1"/>
</dbReference>
<dbReference type="Pfam" id="PF00494">
    <property type="entry name" value="SQS_PSY"/>
    <property type="match status" value="1"/>
</dbReference>
<keyword evidence="4" id="KW-0614">Plasmid</keyword>
<dbReference type="Gene3D" id="1.10.600.10">
    <property type="entry name" value="Farnesyl Diphosphate Synthase"/>
    <property type="match status" value="1"/>
</dbReference>
<dbReference type="SFLD" id="SFLDG01212">
    <property type="entry name" value="Phytoene_synthase_like"/>
    <property type="match status" value="1"/>
</dbReference>
<evidence type="ECO:0000256" key="2">
    <source>
        <dbReference type="ARBA" id="ARBA00022679"/>
    </source>
</evidence>
<evidence type="ECO:0000256" key="1">
    <source>
        <dbReference type="ARBA" id="ARBA00004684"/>
    </source>
</evidence>
<dbReference type="PROSITE" id="PS01045">
    <property type="entry name" value="SQUALEN_PHYTOEN_SYN_2"/>
    <property type="match status" value="1"/>
</dbReference>
<dbReference type="InterPro" id="IPR008949">
    <property type="entry name" value="Isoprenoid_synthase_dom_sf"/>
</dbReference>
<accession>A0A0H5P6R0</accession>
<dbReference type="InterPro" id="IPR019845">
    <property type="entry name" value="Squalene/phytoene_synthase_CS"/>
</dbReference>
<protein>
    <submittedName>
        <fullName evidence="4">Dehydrosqualene synthase</fullName>
        <ecNumber evidence="4">2.5.1.96</ecNumber>
    </submittedName>
</protein>
<evidence type="ECO:0000256" key="3">
    <source>
        <dbReference type="SAM" id="MobiDB-lite"/>
    </source>
</evidence>
<sequence length="367" mass="39674">MTRRELDAAGITDPALRHAYTRCRALNAAHGRTYFLATRLLPPDRRPAVHALYGFARHVDDLVDLPDRDAPGSGLAADARIRAHIDTAERELTAALARSVRVQSVSAQLAGPGQPVVPAQPIGPGQPVAPAQSAAPAQPAPAQPVVTALADTVRRHRIDPALFAAFLTSMRMDLEVRDYPTRAALQRYTYGSAQVIGLQLLPVLGTVTDTAVAAPFAAALGDAFQLTNFLRDVAEDLDRGRVYLPADELAAHGVDRDRLAWCRTRGRPDAAVRAALTDQIAMTRAVYRTAEPGIALLDPMARPCVATAFRLYAAILDRIEAADHNVFATRATVGRTRKLGVALPALTRAWWSRRPTPRHTAPPRAQH</sequence>